<proteinExistence type="predicted"/>
<comment type="caution">
    <text evidence="6">The sequence shown here is derived from an EMBL/GenBank/DDBJ whole genome shotgun (WGS) entry which is preliminary data.</text>
</comment>
<dbReference type="Gene3D" id="3.40.50.980">
    <property type="match status" value="2"/>
</dbReference>
<dbReference type="Pfam" id="PF00550">
    <property type="entry name" value="PP-binding"/>
    <property type="match status" value="1"/>
</dbReference>
<dbReference type="GO" id="GO:0009239">
    <property type="term" value="P:enterobactin biosynthetic process"/>
    <property type="evidence" value="ECO:0007669"/>
    <property type="project" value="TreeGrafter"/>
</dbReference>
<dbReference type="Gene3D" id="3.30.559.30">
    <property type="entry name" value="Nonribosomal peptide synthetase, condensation domain"/>
    <property type="match status" value="1"/>
</dbReference>
<dbReference type="InterPro" id="IPR029058">
    <property type="entry name" value="AB_hydrolase_fold"/>
</dbReference>
<dbReference type="RefSeq" id="WP_071803014.1">
    <property type="nucleotide sequence ID" value="NZ_MEIA01000008.1"/>
</dbReference>
<evidence type="ECO:0000256" key="4">
    <source>
        <dbReference type="SAM" id="MobiDB-lite"/>
    </source>
</evidence>
<dbReference type="EMBL" id="MEIA01000008">
    <property type="protein sequence ID" value="OJF15886.1"/>
    <property type="molecule type" value="Genomic_DNA"/>
</dbReference>
<dbReference type="Pfam" id="PF00501">
    <property type="entry name" value="AMP-binding"/>
    <property type="match status" value="1"/>
</dbReference>
<dbReference type="InterPro" id="IPR001242">
    <property type="entry name" value="Condensation_dom"/>
</dbReference>
<feature type="region of interest" description="Disordered" evidence="4">
    <location>
        <begin position="1030"/>
        <end position="1054"/>
    </location>
</feature>
<evidence type="ECO:0000256" key="2">
    <source>
        <dbReference type="ARBA" id="ARBA00022450"/>
    </source>
</evidence>
<dbReference type="NCBIfam" id="TIGR01733">
    <property type="entry name" value="AA-adenyl-dom"/>
    <property type="match status" value="1"/>
</dbReference>
<dbReference type="Gene3D" id="3.30.559.10">
    <property type="entry name" value="Chloramphenicol acetyltransferase-like domain"/>
    <property type="match status" value="1"/>
</dbReference>
<dbReference type="GO" id="GO:0009366">
    <property type="term" value="C:enterobactin synthetase complex"/>
    <property type="evidence" value="ECO:0007669"/>
    <property type="project" value="TreeGrafter"/>
</dbReference>
<dbReference type="GO" id="GO:0047527">
    <property type="term" value="F:2,3-dihydroxybenzoate-serine ligase activity"/>
    <property type="evidence" value="ECO:0007669"/>
    <property type="project" value="TreeGrafter"/>
</dbReference>
<evidence type="ECO:0000313" key="7">
    <source>
        <dbReference type="Proteomes" id="UP000182486"/>
    </source>
</evidence>
<evidence type="ECO:0000256" key="1">
    <source>
        <dbReference type="ARBA" id="ARBA00001957"/>
    </source>
</evidence>
<comment type="cofactor">
    <cofactor evidence="1">
        <name>pantetheine 4'-phosphate</name>
        <dbReference type="ChEBI" id="CHEBI:47942"/>
    </cofactor>
</comment>
<dbReference type="InterPro" id="IPR000873">
    <property type="entry name" value="AMP-dep_synth/lig_dom"/>
</dbReference>
<dbReference type="CDD" id="cd19531">
    <property type="entry name" value="LCL_NRPS-like"/>
    <property type="match status" value="1"/>
</dbReference>
<dbReference type="FunFam" id="1.10.1200.10:FF:000016">
    <property type="entry name" value="Non-ribosomal peptide synthase"/>
    <property type="match status" value="1"/>
</dbReference>
<dbReference type="Gene3D" id="3.30.300.30">
    <property type="match status" value="1"/>
</dbReference>
<dbReference type="PROSITE" id="PS50075">
    <property type="entry name" value="CARRIER"/>
    <property type="match status" value="1"/>
</dbReference>
<dbReference type="InterPro" id="IPR020845">
    <property type="entry name" value="AMP-binding_CS"/>
</dbReference>
<feature type="compositionally biased region" description="Low complexity" evidence="4">
    <location>
        <begin position="1030"/>
        <end position="1053"/>
    </location>
</feature>
<keyword evidence="3" id="KW-0597">Phosphoprotein</keyword>
<feature type="region of interest" description="Disordered" evidence="4">
    <location>
        <begin position="933"/>
        <end position="957"/>
    </location>
</feature>
<dbReference type="SUPFAM" id="SSF56801">
    <property type="entry name" value="Acetyl-CoA synthetase-like"/>
    <property type="match status" value="1"/>
</dbReference>
<dbReference type="Proteomes" id="UP000182486">
    <property type="component" value="Unassembled WGS sequence"/>
</dbReference>
<dbReference type="InterPro" id="IPR010071">
    <property type="entry name" value="AA_adenyl_dom"/>
</dbReference>
<organism evidence="6 7">
    <name type="scientific">Couchioplanes caeruleus subsp. caeruleus</name>
    <dbReference type="NCBI Taxonomy" id="56427"/>
    <lineage>
        <taxon>Bacteria</taxon>
        <taxon>Bacillati</taxon>
        <taxon>Actinomycetota</taxon>
        <taxon>Actinomycetes</taxon>
        <taxon>Micromonosporales</taxon>
        <taxon>Micromonosporaceae</taxon>
        <taxon>Couchioplanes</taxon>
    </lineage>
</organism>
<sequence>MTLHAGPGSYALPASANQQRLWMLDQLDPGCPAYNITWAVHLAGPLDVAVLARSLGWLLARHEALRTVLGAVDGAPVQFIRPPWTVTLEVTDAPPGADPAALAAAEGAHPFDLATGPLVRHRLLRRGPERHVLLLVVHHAVADGWSFDTLFDELAAAYAAGGDPGLPPPPVQYADVALWQRARAAAGDLDDGVRHWRDLLAGAPAVLALPTDRPRPAELSWAGGLARRDLPDGVSTAVDRLARAAGTTPFAVLLAAFQALLHRLSGQDDLLVAVPVSGRLRSETTRVVGFFANTLALRARFGPRPTFRDVLGGTTAAMADALAHQETPFDRVVDAVTSGRSLAHAPLVQVMFATERQQKPRTAGALRIAPELCENGSAKFDLTLTVEERPAGLGLRLTYRRDLFDADRVAALADGYAELLDAALADPDAILPSAGGGAPTGYNDTALALPAADLATMVRDQWPGDPATVAVAGPDGAPLTYGELAERSDRLAGRLRAEGAGPDTPVGLCLPRGAAVVTAILAVWKAGAGYLPLDPSLPVGRLAATAADAGVRVLLADASTRTAAEWPAGVRVLDVDDPATEAPPSGAVSADGLAYLLYTSGSTGTPKGVAVTQRSLVNLLTGVGATLGLGPDDRVAALTTPAFDISVVELVLPLLAGARVEVFDEGTVRDAALLRRELARRGVTVVQATPTNWRMLLAAGGVPAGVRLRISGGEALTRELADALRTGGARLLNGYGPSETTVYSTLGEVGPDGPVDLGRPVANTRLHLLDARMRPVAPGVVGEIHLAGFGVARGYHARAGQTADRFRPDPFGPAPGGRLYATGDLARWLPDGRLEYLGRTDHQVKVRGFRIELGEVEAALRARPELRDAVVTAWRGSAGDSADVRLVAYAEPVDPAGSVGLWPAVREALARTLPEYMIPAMLVPLDRLPRTPGGKIDRQALPEPRWGDGGTTGAAPSDPVQERLAALWCAVLGLPGVGVHDSFFDLGGHSLTATRLIARITAEFGVALPLRSLFAAPTIAGLAERLTEEATTTVPGPAAWAPGGPDPAASLDSLSDDEIDDLLDTLIAEENG</sequence>
<dbReference type="SUPFAM" id="SSF52777">
    <property type="entry name" value="CoA-dependent acyltransferases"/>
    <property type="match status" value="2"/>
</dbReference>
<dbReference type="InterPro" id="IPR036736">
    <property type="entry name" value="ACP-like_sf"/>
</dbReference>
<dbReference type="FunFam" id="3.40.50.980:FF:000001">
    <property type="entry name" value="Non-ribosomal peptide synthetase"/>
    <property type="match status" value="1"/>
</dbReference>
<evidence type="ECO:0000313" key="6">
    <source>
        <dbReference type="EMBL" id="OJF15886.1"/>
    </source>
</evidence>
<feature type="domain" description="Carrier" evidence="5">
    <location>
        <begin position="955"/>
        <end position="1030"/>
    </location>
</feature>
<protein>
    <submittedName>
        <fullName evidence="6">Non-ribosomal peptide synthetase</fullName>
    </submittedName>
</protein>
<dbReference type="InterPro" id="IPR009081">
    <property type="entry name" value="PP-bd_ACP"/>
</dbReference>
<keyword evidence="7" id="KW-1185">Reference proteome</keyword>
<dbReference type="GO" id="GO:0005829">
    <property type="term" value="C:cytosol"/>
    <property type="evidence" value="ECO:0007669"/>
    <property type="project" value="TreeGrafter"/>
</dbReference>
<dbReference type="Gene3D" id="2.30.38.10">
    <property type="entry name" value="Luciferase, Domain 3"/>
    <property type="match status" value="1"/>
</dbReference>
<dbReference type="PANTHER" id="PTHR45527">
    <property type="entry name" value="NONRIBOSOMAL PEPTIDE SYNTHETASE"/>
    <property type="match status" value="1"/>
</dbReference>
<dbReference type="CDD" id="cd05930">
    <property type="entry name" value="A_NRPS"/>
    <property type="match status" value="1"/>
</dbReference>
<keyword evidence="2" id="KW-0596">Phosphopantetheine</keyword>
<dbReference type="GO" id="GO:0072330">
    <property type="term" value="P:monocarboxylic acid biosynthetic process"/>
    <property type="evidence" value="ECO:0007669"/>
    <property type="project" value="UniProtKB-ARBA"/>
</dbReference>
<dbReference type="SUPFAM" id="SSF47336">
    <property type="entry name" value="ACP-like"/>
    <property type="match status" value="1"/>
</dbReference>
<accession>A0A1K0GTT1</accession>
<evidence type="ECO:0000259" key="5">
    <source>
        <dbReference type="PROSITE" id="PS50075"/>
    </source>
</evidence>
<dbReference type="InterPro" id="IPR006162">
    <property type="entry name" value="Ppantetheine_attach_site"/>
</dbReference>
<dbReference type="InterPro" id="IPR020806">
    <property type="entry name" value="PKS_PP-bd"/>
</dbReference>
<dbReference type="GO" id="GO:0043041">
    <property type="term" value="P:amino acid activation for nonribosomal peptide biosynthetic process"/>
    <property type="evidence" value="ECO:0007669"/>
    <property type="project" value="TreeGrafter"/>
</dbReference>
<dbReference type="AlphaFoldDB" id="A0A1K0GTT1"/>
<dbReference type="Gene3D" id="3.40.50.1820">
    <property type="entry name" value="alpha/beta hydrolase"/>
    <property type="match status" value="1"/>
</dbReference>
<dbReference type="SMART" id="SM00823">
    <property type="entry name" value="PKS_PP"/>
    <property type="match status" value="1"/>
</dbReference>
<dbReference type="PANTHER" id="PTHR45527:SF1">
    <property type="entry name" value="FATTY ACID SYNTHASE"/>
    <property type="match status" value="1"/>
</dbReference>
<dbReference type="PROSITE" id="PS00012">
    <property type="entry name" value="PHOSPHOPANTETHEINE"/>
    <property type="match status" value="1"/>
</dbReference>
<dbReference type="GO" id="GO:0008610">
    <property type="term" value="P:lipid biosynthetic process"/>
    <property type="evidence" value="ECO:0007669"/>
    <property type="project" value="UniProtKB-ARBA"/>
</dbReference>
<evidence type="ECO:0000256" key="3">
    <source>
        <dbReference type="ARBA" id="ARBA00022553"/>
    </source>
</evidence>
<dbReference type="InterPro" id="IPR023213">
    <property type="entry name" value="CAT-like_dom_sf"/>
</dbReference>
<dbReference type="Pfam" id="PF00668">
    <property type="entry name" value="Condensation"/>
    <property type="match status" value="1"/>
</dbReference>
<name>A0A1K0GTT1_9ACTN</name>
<dbReference type="InterPro" id="IPR045851">
    <property type="entry name" value="AMP-bd_C_sf"/>
</dbReference>
<dbReference type="GO" id="GO:0031177">
    <property type="term" value="F:phosphopantetheine binding"/>
    <property type="evidence" value="ECO:0007669"/>
    <property type="project" value="InterPro"/>
</dbReference>
<gene>
    <name evidence="6" type="ORF">BG844_02155</name>
</gene>
<reference evidence="6 7" key="1">
    <citation type="submission" date="2016-09" db="EMBL/GenBank/DDBJ databases">
        <title>Couchioplanes caeruleus draft genome sequence.</title>
        <authorList>
            <person name="Sheehan J."/>
            <person name="Caffrey P."/>
        </authorList>
    </citation>
    <scope>NUCLEOTIDE SEQUENCE [LARGE SCALE GENOMIC DNA]</scope>
    <source>
        <strain evidence="6 7">DSM 43634</strain>
    </source>
</reference>
<dbReference type="PROSITE" id="PS00455">
    <property type="entry name" value="AMP_BINDING"/>
    <property type="match status" value="1"/>
</dbReference>